<comment type="caution">
    <text evidence="1">The sequence shown here is derived from an EMBL/GenBank/DDBJ whole genome shotgun (WGS) entry which is preliminary data.</text>
</comment>
<dbReference type="InterPro" id="IPR012871">
    <property type="entry name" value="DUF1668_ORYSA"/>
</dbReference>
<proteinExistence type="predicted"/>
<gene>
    <name evidence="1" type="ORF">HU200_003779</name>
</gene>
<dbReference type="AlphaFoldDB" id="A0A835KTZ5"/>
<dbReference type="Proteomes" id="UP000636709">
    <property type="component" value="Unassembled WGS sequence"/>
</dbReference>
<organism evidence="1 2">
    <name type="scientific">Digitaria exilis</name>
    <dbReference type="NCBI Taxonomy" id="1010633"/>
    <lineage>
        <taxon>Eukaryota</taxon>
        <taxon>Viridiplantae</taxon>
        <taxon>Streptophyta</taxon>
        <taxon>Embryophyta</taxon>
        <taxon>Tracheophyta</taxon>
        <taxon>Spermatophyta</taxon>
        <taxon>Magnoliopsida</taxon>
        <taxon>Liliopsida</taxon>
        <taxon>Poales</taxon>
        <taxon>Poaceae</taxon>
        <taxon>PACMAD clade</taxon>
        <taxon>Panicoideae</taxon>
        <taxon>Panicodae</taxon>
        <taxon>Paniceae</taxon>
        <taxon>Anthephorinae</taxon>
        <taxon>Digitaria</taxon>
    </lineage>
</organism>
<sequence>MRICRFEEGAGHLCCDDVPPAAGCKTKPADEVGQGRASSLATHAAATLVYMGDGRFCVIESRVPEEDDDSNPHLRVLMMTFFGLKYVRIQKGFGLDALYE</sequence>
<protein>
    <submittedName>
        <fullName evidence="1">Uncharacterized protein</fullName>
    </submittedName>
</protein>
<keyword evidence="2" id="KW-1185">Reference proteome</keyword>
<reference evidence="1" key="1">
    <citation type="submission" date="2020-07" db="EMBL/GenBank/DDBJ databases">
        <title>Genome sequence and genetic diversity analysis of an under-domesticated orphan crop, white fonio (Digitaria exilis).</title>
        <authorList>
            <person name="Bennetzen J.L."/>
            <person name="Chen S."/>
            <person name="Ma X."/>
            <person name="Wang X."/>
            <person name="Yssel A.E.J."/>
            <person name="Chaluvadi S.R."/>
            <person name="Johnson M."/>
            <person name="Gangashetty P."/>
            <person name="Hamidou F."/>
            <person name="Sanogo M.D."/>
            <person name="Zwaenepoel A."/>
            <person name="Wallace J."/>
            <person name="Van De Peer Y."/>
            <person name="Van Deynze A."/>
        </authorList>
    </citation>
    <scope>NUCLEOTIDE SEQUENCE</scope>
    <source>
        <tissue evidence="1">Leaves</tissue>
    </source>
</reference>
<name>A0A835KTZ5_9POAL</name>
<accession>A0A835KTZ5</accession>
<dbReference type="Pfam" id="PF07893">
    <property type="entry name" value="DUF1668"/>
    <property type="match status" value="1"/>
</dbReference>
<evidence type="ECO:0000313" key="1">
    <source>
        <dbReference type="EMBL" id="KAF8776095.1"/>
    </source>
</evidence>
<dbReference type="EMBL" id="JACEFO010000229">
    <property type="protein sequence ID" value="KAF8776095.1"/>
    <property type="molecule type" value="Genomic_DNA"/>
</dbReference>
<evidence type="ECO:0000313" key="2">
    <source>
        <dbReference type="Proteomes" id="UP000636709"/>
    </source>
</evidence>